<dbReference type="InterPro" id="IPR036291">
    <property type="entry name" value="NAD(P)-bd_dom_sf"/>
</dbReference>
<comment type="similarity">
    <text evidence="1">Belongs to the short-chain dehydrogenases/reductases (SDR) family.</text>
</comment>
<evidence type="ECO:0000256" key="2">
    <source>
        <dbReference type="ARBA" id="ARBA00023002"/>
    </source>
</evidence>
<feature type="compositionally biased region" description="Basic residues" evidence="3">
    <location>
        <begin position="1"/>
        <end position="12"/>
    </location>
</feature>
<dbReference type="RefSeq" id="WP_311183391.1">
    <property type="nucleotide sequence ID" value="NZ_CP115543.1"/>
</dbReference>
<reference evidence="4 5" key="1">
    <citation type="submission" date="2022-12" db="EMBL/GenBank/DDBJ databases">
        <title>Two new species, Stenotrophomonas aracearum and Stenotrophomonas oahuensis, isolated from Anthurium (Araceae family) in Hawaii.</title>
        <authorList>
            <person name="Chunag S.C."/>
            <person name="Dobhal S."/>
            <person name="Alvarez A."/>
            <person name="Arif M."/>
        </authorList>
    </citation>
    <scope>NUCLEOTIDE SEQUENCE [LARGE SCALE GENOMIC DNA]</scope>
    <source>
        <strain evidence="4 5">A5588</strain>
    </source>
</reference>
<evidence type="ECO:0000256" key="1">
    <source>
        <dbReference type="ARBA" id="ARBA00006484"/>
    </source>
</evidence>
<feature type="compositionally biased region" description="Low complexity" evidence="3">
    <location>
        <begin position="35"/>
        <end position="48"/>
    </location>
</feature>
<dbReference type="PRINTS" id="PR00081">
    <property type="entry name" value="GDHRDH"/>
</dbReference>
<dbReference type="EMBL" id="CP115543">
    <property type="protein sequence ID" value="WNH48886.1"/>
    <property type="molecule type" value="Genomic_DNA"/>
</dbReference>
<dbReference type="PROSITE" id="PS00061">
    <property type="entry name" value="ADH_SHORT"/>
    <property type="match status" value="1"/>
</dbReference>
<organism evidence="4 5">
    <name type="scientific">Stenotrophomonas aracearum</name>
    <dbReference type="NCBI Taxonomy" id="3003272"/>
    <lineage>
        <taxon>Bacteria</taxon>
        <taxon>Pseudomonadati</taxon>
        <taxon>Pseudomonadota</taxon>
        <taxon>Gammaproteobacteria</taxon>
        <taxon>Lysobacterales</taxon>
        <taxon>Lysobacteraceae</taxon>
        <taxon>Stenotrophomonas</taxon>
    </lineage>
</organism>
<evidence type="ECO:0000256" key="3">
    <source>
        <dbReference type="SAM" id="MobiDB-lite"/>
    </source>
</evidence>
<dbReference type="InterPro" id="IPR002347">
    <property type="entry name" value="SDR_fam"/>
</dbReference>
<feature type="compositionally biased region" description="Basic residues" evidence="3">
    <location>
        <begin position="66"/>
        <end position="75"/>
    </location>
</feature>
<evidence type="ECO:0000313" key="5">
    <source>
        <dbReference type="Proteomes" id="UP001305421"/>
    </source>
</evidence>
<feature type="region of interest" description="Disordered" evidence="3">
    <location>
        <begin position="1"/>
        <end position="95"/>
    </location>
</feature>
<dbReference type="Proteomes" id="UP001305421">
    <property type="component" value="Chromosome"/>
</dbReference>
<evidence type="ECO:0000313" key="4">
    <source>
        <dbReference type="EMBL" id="WNH48886.1"/>
    </source>
</evidence>
<dbReference type="InterPro" id="IPR020904">
    <property type="entry name" value="Sc_DH/Rdtase_CS"/>
</dbReference>
<dbReference type="PANTHER" id="PTHR48107:SF16">
    <property type="entry name" value="NADPH-DEPENDENT ALDEHYDE REDUCTASE 1, CHLOROPLASTIC"/>
    <property type="match status" value="1"/>
</dbReference>
<keyword evidence="2" id="KW-0560">Oxidoreductase</keyword>
<dbReference type="NCBIfam" id="NF005214">
    <property type="entry name" value="PRK06701.1"/>
    <property type="match status" value="1"/>
</dbReference>
<gene>
    <name evidence="4" type="ORF">PDM28_00695</name>
</gene>
<feature type="compositionally biased region" description="Basic and acidic residues" evidence="3">
    <location>
        <begin position="53"/>
        <end position="65"/>
    </location>
</feature>
<keyword evidence="5" id="KW-1185">Reference proteome</keyword>
<name>A0ABY9YE29_9GAMM</name>
<dbReference type="PRINTS" id="PR00080">
    <property type="entry name" value="SDRFAMILY"/>
</dbReference>
<accession>A0ABY9YE29</accession>
<proteinExistence type="inferred from homology"/>
<dbReference type="Gene3D" id="3.40.50.720">
    <property type="entry name" value="NAD(P)-binding Rossmann-like Domain"/>
    <property type="match status" value="1"/>
</dbReference>
<protein>
    <submittedName>
        <fullName evidence="4">SDR family oxidoreductase</fullName>
    </submittedName>
</protein>
<sequence>MATAKKTRKRAASKPIATDAKPARERTPVVKTATRKAAAADPRAARVAARQRRLQDQEKAKDARAAKKATKKTAKKATQAGSRKQPETMPAQNIAKPGNEHALDLAPRFLAPDYVGSGKLQGRRAIITGGDSGIGRAVAVLFAREGADVAVLHLDEKEDAEVTRQHVEAEGTRCLVIAGDVRDPKFCNRAVKQVAKAFGGIDILVNNAAFQLHCERLEDLEDAHLQETLQTNIGGYIQMARAVLPHLEEGDCIINTGSETGLFGSKALIDYSSTKGAIHAFTKALASQLLPRGIRVNAVAPGPVWTPLNPADKQAPDVAEFGKNSDMGRAAQPEELSPAYVFLASPVTASYISGVILPVMGGPHG</sequence>
<dbReference type="Pfam" id="PF13561">
    <property type="entry name" value="adh_short_C2"/>
    <property type="match status" value="1"/>
</dbReference>
<dbReference type="SUPFAM" id="SSF51735">
    <property type="entry name" value="NAD(P)-binding Rossmann-fold domains"/>
    <property type="match status" value="1"/>
</dbReference>
<dbReference type="PANTHER" id="PTHR48107">
    <property type="entry name" value="NADPH-DEPENDENT ALDEHYDE REDUCTASE-LIKE PROTEIN, CHLOROPLASTIC-RELATED"/>
    <property type="match status" value="1"/>
</dbReference>